<evidence type="ECO:0000313" key="1">
    <source>
        <dbReference type="EMBL" id="KAB8036265.1"/>
    </source>
</evidence>
<dbReference type="EMBL" id="WFLM01000007">
    <property type="protein sequence ID" value="KAB8036265.1"/>
    <property type="molecule type" value="Genomic_DNA"/>
</dbReference>
<dbReference type="AlphaFoldDB" id="A0A6N6VNN5"/>
<sequence length="215" mass="24616">MIGRLYAIIFILLIAFSLWYQKKYLEVSSNELNSQLDFEDSILPTSIAKNFSTKFYDNGKLKYTFSGDKIIYYTDNHFEAEGNLIYESYNEKQKNNIVIKTQKAFGIMESDSNQSFQQSMALGANSRIKNATLPNDVLIDFDGNKGKANYVFIDMEKETIQSPNYFISNGTQGNIKGNGFKYSIKNEEFKIFSKVDGDINLNKIPETKKDSKVLK</sequence>
<dbReference type="OrthoDB" id="5294710at2"/>
<accession>A0A6N6VNN5</accession>
<evidence type="ECO:0000313" key="2">
    <source>
        <dbReference type="Proteomes" id="UP000437748"/>
    </source>
</evidence>
<keyword evidence="2" id="KW-1185">Reference proteome</keyword>
<dbReference type="Proteomes" id="UP000437748">
    <property type="component" value="Unassembled WGS sequence"/>
</dbReference>
<dbReference type="Gene3D" id="2.60.450.10">
    <property type="entry name" value="Lipopolysaccharide (LPS) transport protein A like domain"/>
    <property type="match status" value="1"/>
</dbReference>
<comment type="caution">
    <text evidence="1">The sequence shown here is derived from an EMBL/GenBank/DDBJ whole genome shotgun (WGS) entry which is preliminary data.</text>
</comment>
<reference evidence="1 2" key="1">
    <citation type="submission" date="2019-10" db="EMBL/GenBank/DDBJ databases">
        <title>New species of Slilvanegrellaceae.</title>
        <authorList>
            <person name="Pitt A."/>
            <person name="Hahn M.W."/>
        </authorList>
    </citation>
    <scope>NUCLEOTIDE SEQUENCE [LARGE SCALE GENOMIC DNA]</scope>
    <source>
        <strain evidence="1 2">SP-Ram-0.45-NSY-1</strain>
    </source>
</reference>
<evidence type="ECO:0008006" key="3">
    <source>
        <dbReference type="Google" id="ProtNLM"/>
    </source>
</evidence>
<organism evidence="1 2">
    <name type="scientific">Silvanigrella paludirubra</name>
    <dbReference type="NCBI Taxonomy" id="2499159"/>
    <lineage>
        <taxon>Bacteria</taxon>
        <taxon>Pseudomonadati</taxon>
        <taxon>Bdellovibrionota</taxon>
        <taxon>Oligoflexia</taxon>
        <taxon>Silvanigrellales</taxon>
        <taxon>Silvanigrellaceae</taxon>
        <taxon>Silvanigrella</taxon>
    </lineage>
</organism>
<gene>
    <name evidence="1" type="ORF">GCL60_15895</name>
</gene>
<proteinExistence type="predicted"/>
<dbReference type="InterPro" id="IPR010664">
    <property type="entry name" value="LipoPS_assembly_LptC-rel"/>
</dbReference>
<dbReference type="Pfam" id="PF06835">
    <property type="entry name" value="LptC"/>
    <property type="match status" value="1"/>
</dbReference>
<dbReference type="RefSeq" id="WP_153421734.1">
    <property type="nucleotide sequence ID" value="NZ_WFLM01000007.1"/>
</dbReference>
<name>A0A6N6VNN5_9BACT</name>
<protein>
    <recommendedName>
        <fullName evidence="3">LPS export ABC transporter periplasmic protein LptC</fullName>
    </recommendedName>
</protein>